<dbReference type="AlphaFoldDB" id="A0A2T0YJ02"/>
<name>A0A2T0YJ02_9MICC</name>
<dbReference type="Proteomes" id="UP000238217">
    <property type="component" value="Unassembled WGS sequence"/>
</dbReference>
<reference evidence="1 2" key="1">
    <citation type="submission" date="2018-03" db="EMBL/GenBank/DDBJ databases">
        <title>Comparative analysis of microorganisms from saline springs in Andes Mountain Range, Colombia.</title>
        <authorList>
            <person name="Rubin E."/>
        </authorList>
    </citation>
    <scope>NUCLEOTIDE SEQUENCE [LARGE SCALE GENOMIC DNA]</scope>
    <source>
        <strain evidence="1 2">CG 35</strain>
    </source>
</reference>
<organism evidence="1 2">
    <name type="scientific">Nesterenkonia sandarakina</name>
    <dbReference type="NCBI Taxonomy" id="272918"/>
    <lineage>
        <taxon>Bacteria</taxon>
        <taxon>Bacillati</taxon>
        <taxon>Actinomycetota</taxon>
        <taxon>Actinomycetes</taxon>
        <taxon>Micrococcales</taxon>
        <taxon>Micrococcaceae</taxon>
        <taxon>Nesterenkonia</taxon>
    </lineage>
</organism>
<dbReference type="EMBL" id="PVTY01000009">
    <property type="protein sequence ID" value="PRZ15182.1"/>
    <property type="molecule type" value="Genomic_DNA"/>
</dbReference>
<evidence type="ECO:0000313" key="2">
    <source>
        <dbReference type="Proteomes" id="UP000238217"/>
    </source>
</evidence>
<gene>
    <name evidence="1" type="ORF">BCL67_109103</name>
</gene>
<protein>
    <submittedName>
        <fullName evidence="1">Uncharacterized protein</fullName>
    </submittedName>
</protein>
<dbReference type="RefSeq" id="WP_106123100.1">
    <property type="nucleotide sequence ID" value="NZ_PVTY01000009.1"/>
</dbReference>
<keyword evidence="2" id="KW-1185">Reference proteome</keyword>
<sequence length="84" mass="9318">MSTITRTGFEKAALGTAHSMGIMISRSQQKRVGRECVRRISRMTDLEKERLVMHSDPVPCEALHHLLGTTPCQRCGQAPRALTA</sequence>
<proteinExistence type="predicted"/>
<evidence type="ECO:0000313" key="1">
    <source>
        <dbReference type="EMBL" id="PRZ15182.1"/>
    </source>
</evidence>
<accession>A0A2T0YJ02</accession>
<comment type="caution">
    <text evidence="1">The sequence shown here is derived from an EMBL/GenBank/DDBJ whole genome shotgun (WGS) entry which is preliminary data.</text>
</comment>